<proteinExistence type="inferred from homology"/>
<evidence type="ECO:0000256" key="2">
    <source>
        <dbReference type="ARBA" id="ARBA00013007"/>
    </source>
</evidence>
<dbReference type="OrthoDB" id="10252326at2759"/>
<dbReference type="GO" id="GO:0016597">
    <property type="term" value="F:amino acid binding"/>
    <property type="evidence" value="ECO:0007669"/>
    <property type="project" value="InterPro"/>
</dbReference>
<comment type="pathway">
    <text evidence="5">Amino-acid biosynthesis.</text>
</comment>
<dbReference type="Pfam" id="PF02729">
    <property type="entry name" value="OTCace_N"/>
    <property type="match status" value="1"/>
</dbReference>
<evidence type="ECO:0000256" key="6">
    <source>
        <dbReference type="ARBA" id="ARBA00033269"/>
    </source>
</evidence>
<dbReference type="GO" id="GO:0019240">
    <property type="term" value="P:citrulline biosynthetic process"/>
    <property type="evidence" value="ECO:0007669"/>
    <property type="project" value="TreeGrafter"/>
</dbReference>
<dbReference type="GO" id="GO:0004585">
    <property type="term" value="F:ornithine carbamoyltransferase activity"/>
    <property type="evidence" value="ECO:0007669"/>
    <property type="project" value="UniProtKB-EC"/>
</dbReference>
<dbReference type="HOGENOM" id="CLU_043846_3_0_1"/>
<dbReference type="FunCoup" id="A0A0C3DDT5">
    <property type="interactions" value="652"/>
</dbReference>
<dbReference type="NCBIfam" id="TIGR00658">
    <property type="entry name" value="orni_carb_tr"/>
    <property type="match status" value="1"/>
</dbReference>
<dbReference type="InterPro" id="IPR002292">
    <property type="entry name" value="Orn/put_carbamltrans"/>
</dbReference>
<keyword evidence="11" id="KW-1185">Reference proteome</keyword>
<dbReference type="EMBL" id="KN832877">
    <property type="protein sequence ID" value="KIN00093.1"/>
    <property type="molecule type" value="Genomic_DNA"/>
</dbReference>
<dbReference type="InterPro" id="IPR006130">
    <property type="entry name" value="Asp/Orn_carbamoylTrfase"/>
</dbReference>
<evidence type="ECO:0000313" key="10">
    <source>
        <dbReference type="EMBL" id="KIN00093.1"/>
    </source>
</evidence>
<reference evidence="11" key="2">
    <citation type="submission" date="2015-01" db="EMBL/GenBank/DDBJ databases">
        <title>Evolutionary Origins and Diversification of the Mycorrhizal Mutualists.</title>
        <authorList>
            <consortium name="DOE Joint Genome Institute"/>
            <consortium name="Mycorrhizal Genomics Consortium"/>
            <person name="Kohler A."/>
            <person name="Kuo A."/>
            <person name="Nagy L.G."/>
            <person name="Floudas D."/>
            <person name="Copeland A."/>
            <person name="Barry K.W."/>
            <person name="Cichocki N."/>
            <person name="Veneault-Fourrey C."/>
            <person name="LaButti K."/>
            <person name="Lindquist E.A."/>
            <person name="Lipzen A."/>
            <person name="Lundell T."/>
            <person name="Morin E."/>
            <person name="Murat C."/>
            <person name="Riley R."/>
            <person name="Ohm R."/>
            <person name="Sun H."/>
            <person name="Tunlid A."/>
            <person name="Henrissat B."/>
            <person name="Grigoriev I.V."/>
            <person name="Hibbett D.S."/>
            <person name="Martin F."/>
        </authorList>
    </citation>
    <scope>NUCLEOTIDE SEQUENCE [LARGE SCALE GENOMIC DNA]</scope>
    <source>
        <strain evidence="11">Zn</strain>
    </source>
</reference>
<dbReference type="PRINTS" id="PR00100">
    <property type="entry name" value="AOTCASE"/>
</dbReference>
<evidence type="ECO:0000256" key="3">
    <source>
        <dbReference type="ARBA" id="ARBA00021536"/>
    </source>
</evidence>
<dbReference type="InterPro" id="IPR036901">
    <property type="entry name" value="Asp/Orn_carbamoylTrfase_sf"/>
</dbReference>
<name>A0A0C3DDT5_OIDMZ</name>
<dbReference type="PANTHER" id="PTHR45753">
    <property type="entry name" value="ORNITHINE CARBAMOYLTRANSFERASE, MITOCHONDRIAL"/>
    <property type="match status" value="1"/>
</dbReference>
<sequence length="354" mass="38977">MYNMSALRSSLNVAHGLRCYSISTRNPRHLLSIADLKPAELRDLIRNAAAHKAAIKSCTQSSAFRTALQGQTLGMIFQKRSTRTRVSTEGAIVAMGGHPIFLGASDIQLGKSESLRDTSIVLSGMLSSIIARVGPHRDIEELAKWSTVPVLNALSDRYHPFQAVTDLLTMAETRPSKSGPDLGLENLKIAWIGDPTNVLVDLAIGAMKLGIHVAVATPEEYKIPDDIRAIIQDAADSSPHPGTLIETTVPEDAVKDACFLINDTWTSMGQEEEKAKRTEAFRRYRITNELAKRGGADPDWKYMHCLPRYVEEVDDAVFYGPRSKVFEQSANRLWAAVSVINSFVVEKGHIEHVS</sequence>
<protein>
    <recommendedName>
        <fullName evidence="3">Ornithine carbamoyltransferase, mitochondrial</fullName>
        <ecNumber evidence="2">2.1.3.3</ecNumber>
    </recommendedName>
    <alternativeName>
        <fullName evidence="6">Ornithine transcarbamylase</fullName>
    </alternativeName>
</protein>
<evidence type="ECO:0000256" key="7">
    <source>
        <dbReference type="RuleBase" id="RU003634"/>
    </source>
</evidence>
<dbReference type="InterPro" id="IPR006131">
    <property type="entry name" value="Asp_carbamoyltransf_Asp/Orn-bd"/>
</dbReference>
<dbReference type="Proteomes" id="UP000054321">
    <property type="component" value="Unassembled WGS sequence"/>
</dbReference>
<comment type="similarity">
    <text evidence="1">Belongs to the aspartate/ornithine carbamoyltransferase superfamily. OTCase family.</text>
</comment>
<dbReference type="InParanoid" id="A0A0C3DDT5"/>
<dbReference type="InterPro" id="IPR006132">
    <property type="entry name" value="Asp/Orn_carbamoyltranf_P-bd"/>
</dbReference>
<feature type="domain" description="Aspartate/ornithine carbamoyltransferase carbamoyl-P binding" evidence="9">
    <location>
        <begin position="28"/>
        <end position="172"/>
    </location>
</feature>
<dbReference type="Gene3D" id="3.40.50.1370">
    <property type="entry name" value="Aspartate/ornithine carbamoyltransferase"/>
    <property type="match status" value="2"/>
</dbReference>
<reference evidence="10 11" key="1">
    <citation type="submission" date="2014-04" db="EMBL/GenBank/DDBJ databases">
        <authorList>
            <consortium name="DOE Joint Genome Institute"/>
            <person name="Kuo A."/>
            <person name="Martino E."/>
            <person name="Perotto S."/>
            <person name="Kohler A."/>
            <person name="Nagy L.G."/>
            <person name="Floudas D."/>
            <person name="Copeland A."/>
            <person name="Barry K.W."/>
            <person name="Cichocki N."/>
            <person name="Veneault-Fourrey C."/>
            <person name="LaButti K."/>
            <person name="Lindquist E.A."/>
            <person name="Lipzen A."/>
            <person name="Lundell T."/>
            <person name="Morin E."/>
            <person name="Murat C."/>
            <person name="Sun H."/>
            <person name="Tunlid A."/>
            <person name="Henrissat B."/>
            <person name="Grigoriev I.V."/>
            <person name="Hibbett D.S."/>
            <person name="Martin F."/>
            <person name="Nordberg H.P."/>
            <person name="Cantor M.N."/>
            <person name="Hua S.X."/>
        </authorList>
    </citation>
    <scope>NUCLEOTIDE SEQUENCE [LARGE SCALE GENOMIC DNA]</scope>
    <source>
        <strain evidence="10 11">Zn</strain>
    </source>
</reference>
<gene>
    <name evidence="10" type="ORF">OIDMADRAFT_104105</name>
</gene>
<dbReference type="PRINTS" id="PR00102">
    <property type="entry name" value="OTCASE"/>
</dbReference>
<dbReference type="GO" id="GO:0005739">
    <property type="term" value="C:mitochondrion"/>
    <property type="evidence" value="ECO:0007669"/>
    <property type="project" value="TreeGrafter"/>
</dbReference>
<dbReference type="Pfam" id="PF00185">
    <property type="entry name" value="OTCace"/>
    <property type="match status" value="1"/>
</dbReference>
<evidence type="ECO:0000256" key="1">
    <source>
        <dbReference type="ARBA" id="ARBA00007805"/>
    </source>
</evidence>
<evidence type="ECO:0000259" key="9">
    <source>
        <dbReference type="Pfam" id="PF02729"/>
    </source>
</evidence>
<dbReference type="GO" id="GO:0042450">
    <property type="term" value="P:L-arginine biosynthetic process via ornithine"/>
    <property type="evidence" value="ECO:0007669"/>
    <property type="project" value="TreeGrafter"/>
</dbReference>
<evidence type="ECO:0000259" key="8">
    <source>
        <dbReference type="Pfam" id="PF00185"/>
    </source>
</evidence>
<evidence type="ECO:0000313" key="11">
    <source>
        <dbReference type="Proteomes" id="UP000054321"/>
    </source>
</evidence>
<organism evidence="10 11">
    <name type="scientific">Oidiodendron maius (strain Zn)</name>
    <dbReference type="NCBI Taxonomy" id="913774"/>
    <lineage>
        <taxon>Eukaryota</taxon>
        <taxon>Fungi</taxon>
        <taxon>Dikarya</taxon>
        <taxon>Ascomycota</taxon>
        <taxon>Pezizomycotina</taxon>
        <taxon>Leotiomycetes</taxon>
        <taxon>Leotiomycetes incertae sedis</taxon>
        <taxon>Myxotrichaceae</taxon>
        <taxon>Oidiodendron</taxon>
    </lineage>
</organism>
<dbReference type="SUPFAM" id="SSF53671">
    <property type="entry name" value="Aspartate/ornithine carbamoyltransferase"/>
    <property type="match status" value="1"/>
</dbReference>
<dbReference type="STRING" id="913774.A0A0C3DDT5"/>
<evidence type="ECO:0000256" key="5">
    <source>
        <dbReference type="ARBA" id="ARBA00029440"/>
    </source>
</evidence>
<dbReference type="PROSITE" id="PS00097">
    <property type="entry name" value="CARBAMOYLTRANSFERASE"/>
    <property type="match status" value="1"/>
</dbReference>
<feature type="domain" description="Aspartate/ornithine carbamoyltransferase Asp/Orn-binding" evidence="8">
    <location>
        <begin position="186"/>
        <end position="340"/>
    </location>
</feature>
<dbReference type="AlphaFoldDB" id="A0A0C3DDT5"/>
<accession>A0A0C3DDT5</accession>
<evidence type="ECO:0000256" key="4">
    <source>
        <dbReference type="ARBA" id="ARBA00022679"/>
    </source>
</evidence>
<keyword evidence="4 7" id="KW-0808">Transferase</keyword>
<dbReference type="PANTHER" id="PTHR45753:SF3">
    <property type="entry name" value="ORNITHINE TRANSCARBAMYLASE, MITOCHONDRIAL"/>
    <property type="match status" value="1"/>
</dbReference>
<dbReference type="EC" id="2.1.3.3" evidence="2"/>